<dbReference type="Pfam" id="PF01638">
    <property type="entry name" value="HxlR"/>
    <property type="match status" value="1"/>
</dbReference>
<evidence type="ECO:0000259" key="4">
    <source>
        <dbReference type="PROSITE" id="PS51118"/>
    </source>
</evidence>
<dbReference type="InterPro" id="IPR036388">
    <property type="entry name" value="WH-like_DNA-bd_sf"/>
</dbReference>
<dbReference type="PANTHER" id="PTHR33204">
    <property type="entry name" value="TRANSCRIPTIONAL REGULATOR, MARR FAMILY"/>
    <property type="match status" value="1"/>
</dbReference>
<dbReference type="InterPro" id="IPR036390">
    <property type="entry name" value="WH_DNA-bd_sf"/>
</dbReference>
<dbReference type="InterPro" id="IPR002577">
    <property type="entry name" value="HTH_HxlR"/>
</dbReference>
<evidence type="ECO:0000313" key="5">
    <source>
        <dbReference type="EMBL" id="SMO97272.1"/>
    </source>
</evidence>
<keyword evidence="6" id="KW-1185">Reference proteome</keyword>
<name>A0A521FM50_9SPHI</name>
<dbReference type="SUPFAM" id="SSF46785">
    <property type="entry name" value="Winged helix' DNA-binding domain"/>
    <property type="match status" value="1"/>
</dbReference>
<evidence type="ECO:0000313" key="6">
    <source>
        <dbReference type="Proteomes" id="UP000320300"/>
    </source>
</evidence>
<reference evidence="5 6" key="1">
    <citation type="submission" date="2017-05" db="EMBL/GenBank/DDBJ databases">
        <authorList>
            <person name="Varghese N."/>
            <person name="Submissions S."/>
        </authorList>
    </citation>
    <scope>NUCLEOTIDE SEQUENCE [LARGE SCALE GENOMIC DNA]</scope>
    <source>
        <strain evidence="5 6">DSM 19036</strain>
    </source>
</reference>
<dbReference type="OrthoDB" id="9791143at2"/>
<dbReference type="GO" id="GO:0003677">
    <property type="term" value="F:DNA binding"/>
    <property type="evidence" value="ECO:0007669"/>
    <property type="project" value="UniProtKB-KW"/>
</dbReference>
<protein>
    <submittedName>
        <fullName evidence="5">Transcriptional regulator, HxlR family</fullName>
    </submittedName>
</protein>
<dbReference type="AlphaFoldDB" id="A0A521FM50"/>
<dbReference type="PANTHER" id="PTHR33204:SF37">
    <property type="entry name" value="HTH-TYPE TRANSCRIPTIONAL REGULATOR YODB"/>
    <property type="match status" value="1"/>
</dbReference>
<proteinExistence type="predicted"/>
<dbReference type="RefSeq" id="WP_142530661.1">
    <property type="nucleotide sequence ID" value="NZ_CBCSJO010000013.1"/>
</dbReference>
<evidence type="ECO:0000256" key="2">
    <source>
        <dbReference type="ARBA" id="ARBA00023125"/>
    </source>
</evidence>
<sequence length="139" mass="16186">MKQITQRSKCPVSFSLDFLGDKWSLLIIRDIMVYDKFTYGDFLQSDEKISTNILADRLAALEQNGFITRRVSAEKKNKIIYELTEKSADLVPIIMEYNIWGAKYNPDGEQALIEELKKDKQKMIEKYQDKIRRNLGALS</sequence>
<feature type="domain" description="HTH hxlR-type" evidence="4">
    <location>
        <begin position="10"/>
        <end position="109"/>
    </location>
</feature>
<organism evidence="5 6">
    <name type="scientific">Pedobacter westerhofensis</name>
    <dbReference type="NCBI Taxonomy" id="425512"/>
    <lineage>
        <taxon>Bacteria</taxon>
        <taxon>Pseudomonadati</taxon>
        <taxon>Bacteroidota</taxon>
        <taxon>Sphingobacteriia</taxon>
        <taxon>Sphingobacteriales</taxon>
        <taxon>Sphingobacteriaceae</taxon>
        <taxon>Pedobacter</taxon>
    </lineage>
</organism>
<keyword evidence="3" id="KW-0804">Transcription</keyword>
<dbReference type="Proteomes" id="UP000320300">
    <property type="component" value="Unassembled WGS sequence"/>
</dbReference>
<evidence type="ECO:0000256" key="3">
    <source>
        <dbReference type="ARBA" id="ARBA00023163"/>
    </source>
</evidence>
<accession>A0A521FM50</accession>
<evidence type="ECO:0000256" key="1">
    <source>
        <dbReference type="ARBA" id="ARBA00023015"/>
    </source>
</evidence>
<gene>
    <name evidence="5" type="ORF">SAMN06265348_1147</name>
</gene>
<keyword evidence="2" id="KW-0238">DNA-binding</keyword>
<dbReference type="EMBL" id="FXTN01000014">
    <property type="protein sequence ID" value="SMO97272.1"/>
    <property type="molecule type" value="Genomic_DNA"/>
</dbReference>
<dbReference type="PROSITE" id="PS51118">
    <property type="entry name" value="HTH_HXLR"/>
    <property type="match status" value="1"/>
</dbReference>
<dbReference type="Gene3D" id="1.10.10.10">
    <property type="entry name" value="Winged helix-like DNA-binding domain superfamily/Winged helix DNA-binding domain"/>
    <property type="match status" value="1"/>
</dbReference>
<keyword evidence="1" id="KW-0805">Transcription regulation</keyword>